<accession>A0A8C8CXB4</accession>
<dbReference type="InterPro" id="IPR034348">
    <property type="entry name" value="RLI_dom_1"/>
</dbReference>
<dbReference type="Pfam" id="PF00037">
    <property type="entry name" value="Fer4"/>
    <property type="match status" value="1"/>
</dbReference>
<dbReference type="InterPro" id="IPR007209">
    <property type="entry name" value="RNaseL-inhib-like_metal-bd_dom"/>
</dbReference>
<feature type="domain" description="ABC transporter" evidence="3">
    <location>
        <begin position="335"/>
        <end position="537"/>
    </location>
</feature>
<dbReference type="Pfam" id="PF00005">
    <property type="entry name" value="ABC_tran"/>
    <property type="match status" value="2"/>
</dbReference>
<evidence type="ECO:0000256" key="1">
    <source>
        <dbReference type="ARBA" id="ARBA00022741"/>
    </source>
</evidence>
<dbReference type="CDD" id="cd03236">
    <property type="entry name" value="ABC_RNaseL_inhibitor_domain1"/>
    <property type="match status" value="1"/>
</dbReference>
<dbReference type="InterPro" id="IPR017896">
    <property type="entry name" value="4Fe4S_Fe-S-bd"/>
</dbReference>
<reference evidence="5" key="1">
    <citation type="submission" date="2025-08" db="UniProtKB">
        <authorList>
            <consortium name="Ensembl"/>
        </authorList>
    </citation>
    <scope>IDENTIFICATION</scope>
</reference>
<keyword evidence="1" id="KW-0547">Nucleotide-binding</keyword>
<dbReference type="InterPro" id="IPR027417">
    <property type="entry name" value="P-loop_NTPase"/>
</dbReference>
<dbReference type="Pfam" id="PF04068">
    <property type="entry name" value="Fer4_RLI"/>
    <property type="match status" value="1"/>
</dbReference>
<keyword evidence="2" id="KW-0067">ATP-binding</keyword>
<dbReference type="NCBIfam" id="NF009945">
    <property type="entry name" value="PRK13409.1"/>
    <property type="match status" value="1"/>
</dbReference>
<dbReference type="GeneTree" id="ENSGT00390000015089"/>
<dbReference type="Ensembl" id="ENSOTST00005018479.2">
    <property type="protein sequence ID" value="ENSOTSP00005016970.1"/>
    <property type="gene ID" value="ENSOTSG00005008324.2"/>
</dbReference>
<proteinExistence type="predicted"/>
<dbReference type="InterPro" id="IPR003593">
    <property type="entry name" value="AAA+_ATPase"/>
</dbReference>
<dbReference type="SMART" id="SM00382">
    <property type="entry name" value="AAA"/>
    <property type="match status" value="2"/>
</dbReference>
<dbReference type="GO" id="GO:0016887">
    <property type="term" value="F:ATP hydrolysis activity"/>
    <property type="evidence" value="ECO:0007669"/>
    <property type="project" value="InterPro"/>
</dbReference>
<dbReference type="PROSITE" id="PS51379">
    <property type="entry name" value="4FE4S_FER_2"/>
    <property type="match status" value="1"/>
</dbReference>
<evidence type="ECO:0000256" key="2">
    <source>
        <dbReference type="ARBA" id="ARBA00022840"/>
    </source>
</evidence>
<dbReference type="InterPro" id="IPR017900">
    <property type="entry name" value="4Fe4S_Fe_S_CS"/>
</dbReference>
<gene>
    <name evidence="5" type="primary">ABCE1</name>
</gene>
<dbReference type="SUPFAM" id="SSF52540">
    <property type="entry name" value="P-loop containing nucleoside triphosphate hydrolases"/>
    <property type="match status" value="2"/>
</dbReference>
<dbReference type="PROSITE" id="PS00198">
    <property type="entry name" value="4FE4S_FER_1"/>
    <property type="match status" value="1"/>
</dbReference>
<dbReference type="InterPro" id="IPR003439">
    <property type="entry name" value="ABC_transporter-like_ATP-bd"/>
</dbReference>
<evidence type="ECO:0008006" key="7">
    <source>
        <dbReference type="Google" id="ProtNLM"/>
    </source>
</evidence>
<dbReference type="FunFam" id="3.40.50.300:FF:000152">
    <property type="entry name" value="ATP-binding cassette, sub-family E, member 1"/>
    <property type="match status" value="1"/>
</dbReference>
<dbReference type="PRINTS" id="PR01868">
    <property type="entry name" value="ABCEFAMILY"/>
</dbReference>
<dbReference type="PROSITE" id="PS50893">
    <property type="entry name" value="ABC_TRANSPORTER_2"/>
    <property type="match status" value="2"/>
</dbReference>
<dbReference type="InterPro" id="IPR017871">
    <property type="entry name" value="ABC_transporter-like_CS"/>
</dbReference>
<name>A0A8C8CXB4_ONCTS</name>
<dbReference type="Proteomes" id="UP000694402">
    <property type="component" value="Unassembled WGS sequence"/>
</dbReference>
<organism evidence="5 6">
    <name type="scientific">Oncorhynchus tshawytscha</name>
    <name type="common">Chinook salmon</name>
    <name type="synonym">Salmo tshawytscha</name>
    <dbReference type="NCBI Taxonomy" id="74940"/>
    <lineage>
        <taxon>Eukaryota</taxon>
        <taxon>Metazoa</taxon>
        <taxon>Chordata</taxon>
        <taxon>Craniata</taxon>
        <taxon>Vertebrata</taxon>
        <taxon>Euteleostomi</taxon>
        <taxon>Actinopterygii</taxon>
        <taxon>Neopterygii</taxon>
        <taxon>Teleostei</taxon>
        <taxon>Protacanthopterygii</taxon>
        <taxon>Salmoniformes</taxon>
        <taxon>Salmonidae</taxon>
        <taxon>Salmoninae</taxon>
        <taxon>Oncorhynchus</taxon>
    </lineage>
</organism>
<feature type="domain" description="4Fe-4S ferredoxin-type" evidence="4">
    <location>
        <begin position="46"/>
        <end position="75"/>
    </location>
</feature>
<evidence type="ECO:0000259" key="4">
    <source>
        <dbReference type="PROSITE" id="PS51379"/>
    </source>
</evidence>
<dbReference type="PROSITE" id="PS00211">
    <property type="entry name" value="ABC_TRANSPORTER_1"/>
    <property type="match status" value="1"/>
</dbReference>
<dbReference type="PANTHER" id="PTHR19248">
    <property type="entry name" value="ATP-BINDING TRANSPORT PROTEIN-RELATED"/>
    <property type="match status" value="1"/>
</dbReference>
<protein>
    <recommendedName>
        <fullName evidence="7">ATP-binding cassette sub-family E member 1</fullName>
    </recommendedName>
</protein>
<dbReference type="SUPFAM" id="SSF54862">
    <property type="entry name" value="4Fe-4S ferredoxins"/>
    <property type="match status" value="1"/>
</dbReference>
<evidence type="ECO:0000313" key="6">
    <source>
        <dbReference type="Proteomes" id="UP000694402"/>
    </source>
</evidence>
<dbReference type="Gene3D" id="3.40.50.300">
    <property type="entry name" value="P-loop containing nucleotide triphosphate hydrolases"/>
    <property type="match status" value="2"/>
</dbReference>
<keyword evidence="6" id="KW-1185">Reference proteome</keyword>
<sequence length="570" mass="64602">MSEKNTRIAIVNHDKCKPKKCRQECKKSCPVVRMGKLCIEVTAQSKIVWISESLCIGCGICIKKCPFGALSIVNLPSNLEKETTHRYCANSFKLHRWVTFQEVLGLVGTNGIGKSTALKILAGKQKPNLGKYDAPPDWQEILTYFRGSELQNYFTKILEDDLKAIVKPQYVDQIPKTVKGTVGSILSRKDDSKTETIVCEQLDLTHLRERNVEDLSGGELQRFAIAVVCIQRADIFMFDEPSSYLDVKQRLRAAVTIRSLISPDRYIIVVEHDLSVLDYLSDFICCLYGVPSAYGVVTMPFGVREGINIFLDGYVPTENLRFREISLVFKVAETANEEEIKRMCHYQYPHMKKNMGDFALEILEGEFTDSEIMVMLGENGTGKTTFIRISSSHRRIGSVRALLHEKIRDAYTHPQFVTDVMKPMQIESIIDQDVQNLSGGELQRVAMALCLGKPADVYLIDEPSAYLDSEQRLVCAKVIKRFILHAKKTAFVVEHDFIMATYLADRVIVFDGIPSRSTAANTPQTLLAGMNKFLSQLEITFRRDPNNFRPRINKMNSIKACQLRTKSYFQ</sequence>
<dbReference type="GO" id="GO:0005524">
    <property type="term" value="F:ATP binding"/>
    <property type="evidence" value="ECO:0007669"/>
    <property type="project" value="UniProtKB-KW"/>
</dbReference>
<evidence type="ECO:0000259" key="3">
    <source>
        <dbReference type="PROSITE" id="PS50893"/>
    </source>
</evidence>
<evidence type="ECO:0000313" key="5">
    <source>
        <dbReference type="Ensembl" id="ENSOTSP00005016970.1"/>
    </source>
</evidence>
<dbReference type="InterPro" id="IPR013283">
    <property type="entry name" value="RLI1"/>
</dbReference>
<feature type="domain" description="ABC transporter" evidence="3">
    <location>
        <begin position="79"/>
        <end position="313"/>
    </location>
</feature>
<reference evidence="5" key="2">
    <citation type="submission" date="2025-09" db="UniProtKB">
        <authorList>
            <consortium name="Ensembl"/>
        </authorList>
    </citation>
    <scope>IDENTIFICATION</scope>
</reference>
<dbReference type="AlphaFoldDB" id="A0A8C8CXB4"/>